<keyword evidence="1" id="KW-1133">Transmembrane helix</keyword>
<evidence type="ECO:0000259" key="2">
    <source>
        <dbReference type="Pfam" id="PF07596"/>
    </source>
</evidence>
<dbReference type="InterPro" id="IPR011453">
    <property type="entry name" value="DUF1559"/>
</dbReference>
<dbReference type="AlphaFoldDB" id="A0A517QW89"/>
<evidence type="ECO:0000313" key="3">
    <source>
        <dbReference type="EMBL" id="QDT35932.1"/>
    </source>
</evidence>
<keyword evidence="1" id="KW-0812">Transmembrane</keyword>
<dbReference type="PANTHER" id="PTHR30093">
    <property type="entry name" value="GENERAL SECRETION PATHWAY PROTEIN G"/>
    <property type="match status" value="1"/>
</dbReference>
<dbReference type="PANTHER" id="PTHR30093:SF2">
    <property type="entry name" value="TYPE II SECRETION SYSTEM PROTEIN H"/>
    <property type="match status" value="1"/>
</dbReference>
<evidence type="ECO:0000313" key="4">
    <source>
        <dbReference type="Proteomes" id="UP000317318"/>
    </source>
</evidence>
<dbReference type="KEGG" id="svp:Pan189_02850"/>
<feature type="domain" description="DUF1559" evidence="2">
    <location>
        <begin position="145"/>
        <end position="285"/>
    </location>
</feature>
<accession>A0A517QW89</accession>
<keyword evidence="4" id="KW-1185">Reference proteome</keyword>
<organism evidence="3 4">
    <name type="scientific">Stratiformator vulcanicus</name>
    <dbReference type="NCBI Taxonomy" id="2527980"/>
    <lineage>
        <taxon>Bacteria</taxon>
        <taxon>Pseudomonadati</taxon>
        <taxon>Planctomycetota</taxon>
        <taxon>Planctomycetia</taxon>
        <taxon>Planctomycetales</taxon>
        <taxon>Planctomycetaceae</taxon>
        <taxon>Stratiformator</taxon>
    </lineage>
</organism>
<keyword evidence="1" id="KW-0472">Membrane</keyword>
<dbReference type="EMBL" id="CP036268">
    <property type="protein sequence ID" value="QDT35932.1"/>
    <property type="molecule type" value="Genomic_DNA"/>
</dbReference>
<feature type="transmembrane region" description="Helical" evidence="1">
    <location>
        <begin position="16"/>
        <end position="49"/>
    </location>
</feature>
<feature type="transmembrane region" description="Helical" evidence="1">
    <location>
        <begin position="61"/>
        <end position="85"/>
    </location>
</feature>
<feature type="transmembrane region" description="Helical" evidence="1">
    <location>
        <begin position="106"/>
        <end position="126"/>
    </location>
</feature>
<sequence length="352" mass="38936">MTDAEAPQIRPRHRWWIAVGLIVLGLLACAGFAFPLQMALILSFGWILFLRRTLPEVDFDLVGGIIAVIALAGIVVGVHLTARWLSKATPDQNGRRRTAWPLGRSLAVVGLVVIMFASGTAATGVVHQTGWLISAPEPLLGYNSIRESSYISQSKNNLKNIVLGIYNYADTHDQQLPPGGLYHSDGRGRHGWATLILPYIDEPILYDQLDLSKDWDSGENRRLLQESIGTYRTPLTFGPADVADYFSHYAANARVMGADRQLRLQEITDGTSNTLLIGEVTQNLQPWASPHNFRDPTLGLGTHPWGFDGPWERDICQFAMADGSAREINEDIDPEVLRRLALPNDGEEVGDY</sequence>
<protein>
    <recommendedName>
        <fullName evidence="2">DUF1559 domain-containing protein</fullName>
    </recommendedName>
</protein>
<reference evidence="3 4" key="1">
    <citation type="submission" date="2019-02" db="EMBL/GenBank/DDBJ databases">
        <title>Deep-cultivation of Planctomycetes and their phenomic and genomic characterization uncovers novel biology.</title>
        <authorList>
            <person name="Wiegand S."/>
            <person name="Jogler M."/>
            <person name="Boedeker C."/>
            <person name="Pinto D."/>
            <person name="Vollmers J."/>
            <person name="Rivas-Marin E."/>
            <person name="Kohn T."/>
            <person name="Peeters S.H."/>
            <person name="Heuer A."/>
            <person name="Rast P."/>
            <person name="Oberbeckmann S."/>
            <person name="Bunk B."/>
            <person name="Jeske O."/>
            <person name="Meyerdierks A."/>
            <person name="Storesund J.E."/>
            <person name="Kallscheuer N."/>
            <person name="Luecker S."/>
            <person name="Lage O.M."/>
            <person name="Pohl T."/>
            <person name="Merkel B.J."/>
            <person name="Hornburger P."/>
            <person name="Mueller R.-W."/>
            <person name="Bruemmer F."/>
            <person name="Labrenz M."/>
            <person name="Spormann A.M."/>
            <person name="Op den Camp H."/>
            <person name="Overmann J."/>
            <person name="Amann R."/>
            <person name="Jetten M.S.M."/>
            <person name="Mascher T."/>
            <person name="Medema M.H."/>
            <person name="Devos D.P."/>
            <person name="Kaster A.-K."/>
            <person name="Ovreas L."/>
            <person name="Rohde M."/>
            <person name="Galperin M.Y."/>
            <person name="Jogler C."/>
        </authorList>
    </citation>
    <scope>NUCLEOTIDE SEQUENCE [LARGE SCALE GENOMIC DNA]</scope>
    <source>
        <strain evidence="3 4">Pan189</strain>
    </source>
</reference>
<evidence type="ECO:0000256" key="1">
    <source>
        <dbReference type="SAM" id="Phobius"/>
    </source>
</evidence>
<dbReference type="Pfam" id="PF07596">
    <property type="entry name" value="SBP_bac_10"/>
    <property type="match status" value="1"/>
</dbReference>
<name>A0A517QW89_9PLAN</name>
<dbReference type="Proteomes" id="UP000317318">
    <property type="component" value="Chromosome"/>
</dbReference>
<proteinExistence type="predicted"/>
<gene>
    <name evidence="3" type="ORF">Pan189_02850</name>
</gene>